<keyword evidence="2" id="KW-1003">Cell membrane</keyword>
<feature type="transmembrane region" description="Helical" evidence="8">
    <location>
        <begin position="12"/>
        <end position="35"/>
    </location>
</feature>
<accession>A0AAE9XQR6</accession>
<comment type="subcellular location">
    <subcellularLocation>
        <location evidence="1">Cell membrane</location>
        <topology evidence="1">Multi-pass membrane protein</topology>
    </subcellularLocation>
</comment>
<name>A0AAE9XQR6_9PROT</name>
<keyword evidence="11" id="KW-1185">Reference proteome</keyword>
<feature type="region of interest" description="Disordered" evidence="7">
    <location>
        <begin position="455"/>
        <end position="484"/>
    </location>
</feature>
<dbReference type="GO" id="GO:0004713">
    <property type="term" value="F:protein tyrosine kinase activity"/>
    <property type="evidence" value="ECO:0007669"/>
    <property type="project" value="TreeGrafter"/>
</dbReference>
<reference evidence="10" key="1">
    <citation type="submission" date="2023-01" db="EMBL/GenBank/DDBJ databases">
        <title>The genome sequence of Kordiimonadaceae bacterium 6D33.</title>
        <authorList>
            <person name="Liu Y."/>
        </authorList>
    </citation>
    <scope>NUCLEOTIDE SEQUENCE</scope>
    <source>
        <strain evidence="10">6D33</strain>
    </source>
</reference>
<dbReference type="InterPro" id="IPR003856">
    <property type="entry name" value="LPS_length_determ_N"/>
</dbReference>
<dbReference type="EMBL" id="CP116805">
    <property type="protein sequence ID" value="WCL53170.1"/>
    <property type="molecule type" value="Genomic_DNA"/>
</dbReference>
<feature type="coiled-coil region" evidence="6">
    <location>
        <begin position="180"/>
        <end position="237"/>
    </location>
</feature>
<dbReference type="KEGG" id="gso:PH603_11550"/>
<evidence type="ECO:0000256" key="1">
    <source>
        <dbReference type="ARBA" id="ARBA00004651"/>
    </source>
</evidence>
<evidence type="ECO:0000313" key="10">
    <source>
        <dbReference type="EMBL" id="WCL53170.1"/>
    </source>
</evidence>
<dbReference type="PANTHER" id="PTHR32309">
    <property type="entry name" value="TYROSINE-PROTEIN KINASE"/>
    <property type="match status" value="1"/>
</dbReference>
<evidence type="ECO:0000256" key="6">
    <source>
        <dbReference type="SAM" id="Coils"/>
    </source>
</evidence>
<evidence type="ECO:0000259" key="9">
    <source>
        <dbReference type="Pfam" id="PF02706"/>
    </source>
</evidence>
<protein>
    <submittedName>
        <fullName evidence="10">Wzz/FepE/Etk N-terminal domain-containing protein</fullName>
    </submittedName>
</protein>
<feature type="transmembrane region" description="Helical" evidence="8">
    <location>
        <begin position="404"/>
        <end position="425"/>
    </location>
</feature>
<dbReference type="InterPro" id="IPR050445">
    <property type="entry name" value="Bact_polysacc_biosynth/exp"/>
</dbReference>
<dbReference type="GO" id="GO:0005886">
    <property type="term" value="C:plasma membrane"/>
    <property type="evidence" value="ECO:0007669"/>
    <property type="project" value="UniProtKB-SubCell"/>
</dbReference>
<evidence type="ECO:0000256" key="8">
    <source>
        <dbReference type="SAM" id="Phobius"/>
    </source>
</evidence>
<evidence type="ECO:0000256" key="3">
    <source>
        <dbReference type="ARBA" id="ARBA00022692"/>
    </source>
</evidence>
<proteinExistence type="predicted"/>
<keyword evidence="6" id="KW-0175">Coiled coil</keyword>
<evidence type="ECO:0000256" key="4">
    <source>
        <dbReference type="ARBA" id="ARBA00022989"/>
    </source>
</evidence>
<dbReference type="Pfam" id="PF02706">
    <property type="entry name" value="Wzz"/>
    <property type="match status" value="1"/>
</dbReference>
<keyword evidence="4 8" id="KW-1133">Transmembrane helix</keyword>
<dbReference type="Proteomes" id="UP001217500">
    <property type="component" value="Chromosome"/>
</dbReference>
<feature type="coiled-coil region" evidence="6">
    <location>
        <begin position="320"/>
        <end position="347"/>
    </location>
</feature>
<feature type="compositionally biased region" description="Polar residues" evidence="7">
    <location>
        <begin position="471"/>
        <end position="484"/>
    </location>
</feature>
<evidence type="ECO:0000256" key="5">
    <source>
        <dbReference type="ARBA" id="ARBA00023136"/>
    </source>
</evidence>
<keyword evidence="3 8" id="KW-0812">Transmembrane</keyword>
<feature type="compositionally biased region" description="Basic residues" evidence="7">
    <location>
        <begin position="455"/>
        <end position="469"/>
    </location>
</feature>
<dbReference type="RefSeq" id="WP_289502682.1">
    <property type="nucleotide sequence ID" value="NZ_CP116805.1"/>
</dbReference>
<feature type="domain" description="Polysaccharide chain length determinant N-terminal" evidence="9">
    <location>
        <begin position="2"/>
        <end position="89"/>
    </location>
</feature>
<dbReference type="AlphaFoldDB" id="A0AAE9XQR6"/>
<evidence type="ECO:0000256" key="2">
    <source>
        <dbReference type="ARBA" id="ARBA00022475"/>
    </source>
</evidence>
<evidence type="ECO:0000256" key="7">
    <source>
        <dbReference type="SAM" id="MobiDB-lite"/>
    </source>
</evidence>
<keyword evidence="5 8" id="KW-0472">Membrane</keyword>
<evidence type="ECO:0000313" key="11">
    <source>
        <dbReference type="Proteomes" id="UP001217500"/>
    </source>
</evidence>
<dbReference type="PANTHER" id="PTHR32309:SF13">
    <property type="entry name" value="FERRIC ENTEROBACTIN TRANSPORT PROTEIN FEPE"/>
    <property type="match status" value="1"/>
</dbReference>
<sequence>MSIFQVVAILKARLWLIILSTIVAGVVSSLIVLALPERYTASTTVLLDIAEPDPVTGRVMSTSLVRNHIRTQIRLIMSEGVAGRVVDQLNLTSSPFYLNAFSQQENPGVDIRYWIGRRLLDNLKAENVAGSDIVAINYTAPAPNLAAQLANAFADAYIAADLDLRVDPARRNAQWFAGQLNKLRQNLNDAQRRLTEYQQRTGIVSESQELNAEDTKLADLTARVTEARAEVSEARSMVSQINASDIQKGGTQSLPAFINSSEIQQWRDELTKIESILATVGGQVGVNHPEYKAMVARREVAQNQLNTEIQKVRTAIFNRVKIAEAKAETLEAELEAQKSRVLRLRQGRDELDGLAREVQIRKAEYDDAFRRAGSLRLEGDIAQSQLVVLEEAVPPLTHSFPKRGLTVAVATVAAVFFGMALAFLLEMIDRRLRSPEDLEQATDLPVLAVLAASKTSRKTKKAERKRLKKASSGSSSQPTPAAAE</sequence>
<gene>
    <name evidence="10" type="ORF">PH603_11550</name>
</gene>
<organism evidence="10 11">
    <name type="scientific">Gimibacter soli</name>
    <dbReference type="NCBI Taxonomy" id="3024400"/>
    <lineage>
        <taxon>Bacteria</taxon>
        <taxon>Pseudomonadati</taxon>
        <taxon>Pseudomonadota</taxon>
        <taxon>Alphaproteobacteria</taxon>
        <taxon>Kordiimonadales</taxon>
        <taxon>Temperatibacteraceae</taxon>
        <taxon>Gimibacter</taxon>
    </lineage>
</organism>